<dbReference type="EMBL" id="PUJY01000029">
    <property type="protein sequence ID" value="TDB52312.1"/>
    <property type="molecule type" value="Genomic_DNA"/>
</dbReference>
<feature type="compositionally biased region" description="Low complexity" evidence="8">
    <location>
        <begin position="237"/>
        <end position="247"/>
    </location>
</feature>
<comment type="similarity">
    <text evidence="7">Belongs to the glycosyl hydrolase 24 family.</text>
</comment>
<evidence type="ECO:0000256" key="2">
    <source>
        <dbReference type="ARBA" id="ARBA00022529"/>
    </source>
</evidence>
<evidence type="ECO:0000256" key="8">
    <source>
        <dbReference type="SAM" id="MobiDB-lite"/>
    </source>
</evidence>
<dbReference type="CDD" id="cd00737">
    <property type="entry name" value="lyz_endolysin_autolysin"/>
    <property type="match status" value="1"/>
</dbReference>
<comment type="catalytic activity">
    <reaction evidence="1 7">
        <text>Hydrolysis of (1-&gt;4)-beta-linkages between N-acetylmuramic acid and N-acetyl-D-glucosamine residues in a peptidoglycan and between N-acetyl-D-glucosamine residues in chitodextrins.</text>
        <dbReference type="EC" id="3.2.1.17"/>
    </reaction>
</comment>
<dbReference type="InterPro" id="IPR002196">
    <property type="entry name" value="Glyco_hydro_24"/>
</dbReference>
<sequence>MLAIPRVGQEVVVDFLNGDPDQPIVTGRTYHANNIPPGTLPGSKTQMALRSKTHKGEGYNELRFEDANGSEALSLHAQRDMHTRVKHRQTLTVEAADREITVTAGDENTVIKQGNLKETICQLRSTEANQVQVRAKAGKAGDGTQLYEAGDNITLTVGAGKIVMTQESIKLFFGSSVIELNPGGVLANGTQINLNNGGGQSSAASPMTNNAITESSASNTTSVVLPSTNNGGKKQSVPVNNPVAAVPTSQSPQPGNNALSDNEKSMSQAGLDLLKEIEGLKLKPYDDQTGKNIDNWTKGATIGYGKLISKSEWDTYKNGITEDEAEQLFKDTIAPYEKAVNDGITKEIKQNEYDALVVLSYNIGIGGFEKSSIVKMINDENAKTDYDSIDDAWKAWNKSQGKVNQGLINRRESELKIFNDGVYEKW</sequence>
<feature type="domain" description="Gp5/Type VI secretion system Vgr C-terminal trimerisation" evidence="10">
    <location>
        <begin position="48"/>
        <end position="158"/>
    </location>
</feature>
<dbReference type="InterPro" id="IPR023347">
    <property type="entry name" value="Lysozyme_dom_sf"/>
</dbReference>
<evidence type="ECO:0000259" key="10">
    <source>
        <dbReference type="Pfam" id="PF22178"/>
    </source>
</evidence>
<evidence type="ECO:0000256" key="4">
    <source>
        <dbReference type="ARBA" id="ARBA00022801"/>
    </source>
</evidence>
<keyword evidence="3 7" id="KW-0081">Bacteriolytic enzyme</keyword>
<dbReference type="Pfam" id="PF00959">
    <property type="entry name" value="Phage_lysozyme"/>
    <property type="match status" value="1"/>
</dbReference>
<dbReference type="SUPFAM" id="SSF69349">
    <property type="entry name" value="Phage fibre proteins"/>
    <property type="match status" value="1"/>
</dbReference>
<comment type="caution">
    <text evidence="11">The sequence shown here is derived from an EMBL/GenBank/DDBJ whole genome shotgun (WGS) entry which is preliminary data.</text>
</comment>
<dbReference type="GO" id="GO:0042742">
    <property type="term" value="P:defense response to bacterium"/>
    <property type="evidence" value="ECO:0007669"/>
    <property type="project" value="UniProtKB-KW"/>
</dbReference>
<dbReference type="GO" id="GO:0003796">
    <property type="term" value="F:lysozyme activity"/>
    <property type="evidence" value="ECO:0007669"/>
    <property type="project" value="UniProtKB-EC"/>
</dbReference>
<dbReference type="HAMAP" id="MF_04110">
    <property type="entry name" value="ENDOLYSIN_T4"/>
    <property type="match status" value="1"/>
</dbReference>
<name>A0A4R4JFI6_9GAMM</name>
<dbReference type="InterPro" id="IPR034690">
    <property type="entry name" value="Endolysin_T4_type"/>
</dbReference>
<evidence type="ECO:0000256" key="3">
    <source>
        <dbReference type="ARBA" id="ARBA00022638"/>
    </source>
</evidence>
<dbReference type="Pfam" id="PF22178">
    <property type="entry name" value="Gp5_trimer_C"/>
    <property type="match status" value="1"/>
</dbReference>
<dbReference type="Gene3D" id="1.10.530.40">
    <property type="match status" value="1"/>
</dbReference>
<dbReference type="GO" id="GO:0031640">
    <property type="term" value="P:killing of cells of another organism"/>
    <property type="evidence" value="ECO:0007669"/>
    <property type="project" value="UniProtKB-KW"/>
</dbReference>
<keyword evidence="6 7" id="KW-0326">Glycosidase</keyword>
<dbReference type="GO" id="GO:0009253">
    <property type="term" value="P:peptidoglycan catabolic process"/>
    <property type="evidence" value="ECO:0007669"/>
    <property type="project" value="InterPro"/>
</dbReference>
<dbReference type="SUPFAM" id="SSF53955">
    <property type="entry name" value="Lysozyme-like"/>
    <property type="match status" value="1"/>
</dbReference>
<evidence type="ECO:0000256" key="6">
    <source>
        <dbReference type="ARBA" id="ARBA00023295"/>
    </source>
</evidence>
<feature type="compositionally biased region" description="Polar residues" evidence="8">
    <location>
        <begin position="248"/>
        <end position="264"/>
    </location>
</feature>
<dbReference type="PANTHER" id="PTHR38107:SF3">
    <property type="entry name" value="LYSOZYME RRRD-RELATED"/>
    <property type="match status" value="1"/>
</dbReference>
<dbReference type="GO" id="GO:0016998">
    <property type="term" value="P:cell wall macromolecule catabolic process"/>
    <property type="evidence" value="ECO:0007669"/>
    <property type="project" value="InterPro"/>
</dbReference>
<dbReference type="Gene3D" id="2.40.50.230">
    <property type="entry name" value="Gp5 N-terminal domain"/>
    <property type="match status" value="1"/>
</dbReference>
<evidence type="ECO:0000259" key="9">
    <source>
        <dbReference type="Pfam" id="PF04717"/>
    </source>
</evidence>
<keyword evidence="4 7" id="KW-0378">Hydrolase</keyword>
<evidence type="ECO:0000256" key="1">
    <source>
        <dbReference type="ARBA" id="ARBA00000632"/>
    </source>
</evidence>
<evidence type="ECO:0000256" key="7">
    <source>
        <dbReference type="RuleBase" id="RU003788"/>
    </source>
</evidence>
<proteinExistence type="inferred from homology"/>
<keyword evidence="2 7" id="KW-0929">Antimicrobial</keyword>
<reference evidence="11 12" key="1">
    <citation type="journal article" date="2019" name="Int. J. Syst. Evol. Microbiol.">
        <title>Photorhabdus khanii subsp. guanajuatensis subsp. nov., isolated from Heterorhabditis atacamensis, and Photorhabdus luminescens subsp. mexicana subsp. nov., isolated from Heterorhabditis mexicana entomopathogenic nematodes.</title>
        <authorList>
            <person name="Machado R.A.R."/>
            <person name="Bruno P."/>
            <person name="Arce C.C.M."/>
            <person name="Liechti N."/>
            <person name="Kohler A."/>
            <person name="Bernal J."/>
            <person name="Bruggmann R."/>
            <person name="Turlings T.C.J."/>
        </authorList>
    </citation>
    <scope>NUCLEOTIDE SEQUENCE [LARGE SCALE GENOMIC DNA]</scope>
    <source>
        <strain evidence="11 12">MEX20-17</strain>
    </source>
</reference>
<dbReference type="Proteomes" id="UP000295598">
    <property type="component" value="Unassembled WGS sequence"/>
</dbReference>
<dbReference type="AlphaFoldDB" id="A0A4R4JFI6"/>
<dbReference type="InterPro" id="IPR023346">
    <property type="entry name" value="Lysozyme-like_dom_sf"/>
</dbReference>
<dbReference type="Gene3D" id="2.20.220.20">
    <property type="match status" value="1"/>
</dbReference>
<dbReference type="Pfam" id="PF04717">
    <property type="entry name" value="Phage_base_V"/>
    <property type="match status" value="1"/>
</dbReference>
<feature type="compositionally biased region" description="Polar residues" evidence="8">
    <location>
        <begin position="215"/>
        <end position="233"/>
    </location>
</feature>
<feature type="region of interest" description="Disordered" evidence="8">
    <location>
        <begin position="215"/>
        <end position="264"/>
    </location>
</feature>
<dbReference type="PANTHER" id="PTHR38107">
    <property type="match status" value="1"/>
</dbReference>
<dbReference type="EC" id="3.2.1.17" evidence="7"/>
<evidence type="ECO:0000256" key="5">
    <source>
        <dbReference type="ARBA" id="ARBA00023200"/>
    </source>
</evidence>
<feature type="domain" description="Gp5/Type VI secretion system Vgr protein OB-fold" evidence="9">
    <location>
        <begin position="3"/>
        <end position="30"/>
    </location>
</feature>
<dbReference type="InterPro" id="IPR051018">
    <property type="entry name" value="Bacteriophage_GH24"/>
</dbReference>
<evidence type="ECO:0000313" key="12">
    <source>
        <dbReference type="Proteomes" id="UP000295598"/>
    </source>
</evidence>
<dbReference type="InterPro" id="IPR037026">
    <property type="entry name" value="Vgr_OB-fold_dom_sf"/>
</dbReference>
<accession>A0A4R4JFI6</accession>
<evidence type="ECO:0000313" key="11">
    <source>
        <dbReference type="EMBL" id="TDB52312.1"/>
    </source>
</evidence>
<gene>
    <name evidence="11" type="ORF">C5467_16155</name>
</gene>
<keyword evidence="5" id="KW-1035">Host cytoplasm</keyword>
<dbReference type="InterPro" id="IPR006531">
    <property type="entry name" value="Gp5/Vgr_OB"/>
</dbReference>
<organism evidence="11 12">
    <name type="scientific">Photorhabdus khanii subsp. guanajuatensis</name>
    <dbReference type="NCBI Taxonomy" id="2100166"/>
    <lineage>
        <taxon>Bacteria</taxon>
        <taxon>Pseudomonadati</taxon>
        <taxon>Pseudomonadota</taxon>
        <taxon>Gammaproteobacteria</taxon>
        <taxon>Enterobacterales</taxon>
        <taxon>Morganellaceae</taxon>
        <taxon>Photorhabdus</taxon>
    </lineage>
</organism>
<protein>
    <recommendedName>
        <fullName evidence="7">Lysozyme</fullName>
        <ecNumber evidence="7">3.2.1.17</ecNumber>
    </recommendedName>
</protein>
<dbReference type="InterPro" id="IPR054030">
    <property type="entry name" value="Gp5_Vgr_C"/>
</dbReference>
<dbReference type="InterPro" id="IPR033907">
    <property type="entry name" value="Endolysin_autolysin"/>
</dbReference>